<evidence type="ECO:0000313" key="2">
    <source>
        <dbReference type="Proteomes" id="UP000027265"/>
    </source>
</evidence>
<keyword evidence="2" id="KW-1185">Reference proteome</keyword>
<accession>A0A067PQI3</accession>
<dbReference type="HOGENOM" id="CLU_650626_0_0_1"/>
<dbReference type="AlphaFoldDB" id="A0A067PQI3"/>
<sequence length="387" mass="44649">MAISTTETLQREELPPAVSRVPAELWILILRPLITDPYTCNSLILTSKFLSHITSTIRLSTLVTSFDIAQPNDATIRAFVVMLESIPVERRRVAHLFIRFYNSDRQRVQKTRSWQLRTDEHRVTWAETFSRLTGFLHQILSLISPTLRTLSIFMGQFTVLPALSTSLPHLKSLTIHTSYPMTPCPPTSPLLPPSPFPKLKRIHLSYRDDTYRRNHELLRIISPHIHTTPSYAPNLTYLCVSGPRSDLPHPTRLAEALGFRYVIGWWPMFGEPFEFPKSLKQLVLRTHPNGIHEHIRDPNAIEQKIVIRDFGKERKRRAIDAGVDVTERGWRGKEGPYSFHEARLEWEDMVWGGEGCWGEANCVDVEEDHGLQPEDLQLLFPPNDWCR</sequence>
<gene>
    <name evidence="1" type="ORF">JAAARDRAFT_39261</name>
</gene>
<dbReference type="InParanoid" id="A0A067PQI3"/>
<dbReference type="EMBL" id="KL197733">
    <property type="protein sequence ID" value="KDQ53567.1"/>
    <property type="molecule type" value="Genomic_DNA"/>
</dbReference>
<dbReference type="SUPFAM" id="SSF52047">
    <property type="entry name" value="RNI-like"/>
    <property type="match status" value="1"/>
</dbReference>
<dbReference type="OrthoDB" id="3199834at2759"/>
<name>A0A067PQI3_9AGAM</name>
<dbReference type="Proteomes" id="UP000027265">
    <property type="component" value="Unassembled WGS sequence"/>
</dbReference>
<reference evidence="2" key="1">
    <citation type="journal article" date="2014" name="Proc. Natl. Acad. Sci. U.S.A.">
        <title>Extensive sampling of basidiomycete genomes demonstrates inadequacy of the white-rot/brown-rot paradigm for wood decay fungi.</title>
        <authorList>
            <person name="Riley R."/>
            <person name="Salamov A.A."/>
            <person name="Brown D.W."/>
            <person name="Nagy L.G."/>
            <person name="Floudas D."/>
            <person name="Held B.W."/>
            <person name="Levasseur A."/>
            <person name="Lombard V."/>
            <person name="Morin E."/>
            <person name="Otillar R."/>
            <person name="Lindquist E.A."/>
            <person name="Sun H."/>
            <person name="LaButti K.M."/>
            <person name="Schmutz J."/>
            <person name="Jabbour D."/>
            <person name="Luo H."/>
            <person name="Baker S.E."/>
            <person name="Pisabarro A.G."/>
            <person name="Walton J.D."/>
            <person name="Blanchette R.A."/>
            <person name="Henrissat B."/>
            <person name="Martin F."/>
            <person name="Cullen D."/>
            <person name="Hibbett D.S."/>
            <person name="Grigoriev I.V."/>
        </authorList>
    </citation>
    <scope>NUCLEOTIDE SEQUENCE [LARGE SCALE GENOMIC DNA]</scope>
    <source>
        <strain evidence="2">MUCL 33604</strain>
    </source>
</reference>
<organism evidence="1 2">
    <name type="scientific">Jaapia argillacea MUCL 33604</name>
    <dbReference type="NCBI Taxonomy" id="933084"/>
    <lineage>
        <taxon>Eukaryota</taxon>
        <taxon>Fungi</taxon>
        <taxon>Dikarya</taxon>
        <taxon>Basidiomycota</taxon>
        <taxon>Agaricomycotina</taxon>
        <taxon>Agaricomycetes</taxon>
        <taxon>Agaricomycetidae</taxon>
        <taxon>Jaapiales</taxon>
        <taxon>Jaapiaceae</taxon>
        <taxon>Jaapia</taxon>
    </lineage>
</organism>
<evidence type="ECO:0000313" key="1">
    <source>
        <dbReference type="EMBL" id="KDQ53567.1"/>
    </source>
</evidence>
<protein>
    <submittedName>
        <fullName evidence="1">Uncharacterized protein</fullName>
    </submittedName>
</protein>
<proteinExistence type="predicted"/>